<dbReference type="InterPro" id="IPR036170">
    <property type="entry name" value="YezG-like_sf"/>
</dbReference>
<proteinExistence type="predicted"/>
<gene>
    <name evidence="2" type="ORF">F7231_19565</name>
</gene>
<name>A0ABX0QJD5_9BACT</name>
<comment type="caution">
    <text evidence="2">The sequence shown here is derived from an EMBL/GenBank/DDBJ whole genome shotgun (WGS) entry which is preliminary data.</text>
</comment>
<dbReference type="RefSeq" id="WP_166693233.1">
    <property type="nucleotide sequence ID" value="NZ_WAEL01000007.1"/>
</dbReference>
<dbReference type="Proteomes" id="UP000606008">
    <property type="component" value="Unassembled WGS sequence"/>
</dbReference>
<reference evidence="2" key="1">
    <citation type="submission" date="2024-05" db="EMBL/GenBank/DDBJ databases">
        <authorList>
            <person name="Jung D.-H."/>
        </authorList>
    </citation>
    <scope>NUCLEOTIDE SEQUENCE</scope>
    <source>
        <strain evidence="2">JA-25</strain>
    </source>
</reference>
<dbReference type="EMBL" id="WAEL01000007">
    <property type="protein sequence ID" value="NID12379.1"/>
    <property type="molecule type" value="Genomic_DNA"/>
</dbReference>
<evidence type="ECO:0000313" key="2">
    <source>
        <dbReference type="EMBL" id="NID12379.1"/>
    </source>
</evidence>
<feature type="region of interest" description="Disordered" evidence="1">
    <location>
        <begin position="106"/>
        <end position="134"/>
    </location>
</feature>
<evidence type="ECO:0008006" key="4">
    <source>
        <dbReference type="Google" id="ProtNLM"/>
    </source>
</evidence>
<sequence length="134" mass="15077">MKPTAIYDLLIDAMEEHLPSGWTIARLNIQFLTNGQDVEFSGTYLDAAGEPQPLTTDFPDEVTEAVQQLYQSRKTEGHPKANTMQLDLTAAGQYTTAYSWDQEIQDEDDHFSNGGTAREWQAIRDDRYGASSEQ</sequence>
<dbReference type="SUPFAM" id="SSF160424">
    <property type="entry name" value="BH3703-like"/>
    <property type="match status" value="1"/>
</dbReference>
<accession>A0ABX0QJD5</accession>
<keyword evidence="3" id="KW-1185">Reference proteome</keyword>
<organism evidence="2 3">
    <name type="scientific">Fibrivirga algicola</name>
    <dbReference type="NCBI Taxonomy" id="2950420"/>
    <lineage>
        <taxon>Bacteria</taxon>
        <taxon>Pseudomonadati</taxon>
        <taxon>Bacteroidota</taxon>
        <taxon>Cytophagia</taxon>
        <taxon>Cytophagales</taxon>
        <taxon>Spirosomataceae</taxon>
        <taxon>Fibrivirga</taxon>
    </lineage>
</organism>
<evidence type="ECO:0000313" key="3">
    <source>
        <dbReference type="Proteomes" id="UP000606008"/>
    </source>
</evidence>
<evidence type="ECO:0000256" key="1">
    <source>
        <dbReference type="SAM" id="MobiDB-lite"/>
    </source>
</evidence>
<protein>
    <recommendedName>
        <fullName evidence="4">DUF600 family protein</fullName>
    </recommendedName>
</protein>